<keyword evidence="2" id="KW-0175">Coiled coil</keyword>
<keyword evidence="1" id="KW-0853">WD repeat</keyword>
<evidence type="ECO:0000256" key="2">
    <source>
        <dbReference type="SAM" id="Coils"/>
    </source>
</evidence>
<dbReference type="PROSITE" id="PS50294">
    <property type="entry name" value="WD_REPEATS_REGION"/>
    <property type="match status" value="2"/>
</dbReference>
<protein>
    <recommendedName>
        <fullName evidence="5">WD40-repeat-containing domain</fullName>
    </recommendedName>
</protein>
<dbReference type="Proteomes" id="UP000692954">
    <property type="component" value="Unassembled WGS sequence"/>
</dbReference>
<feature type="coiled-coil region" evidence="2">
    <location>
        <begin position="34"/>
        <end position="64"/>
    </location>
</feature>
<reference evidence="3" key="1">
    <citation type="submission" date="2021-01" db="EMBL/GenBank/DDBJ databases">
        <authorList>
            <consortium name="Genoscope - CEA"/>
            <person name="William W."/>
        </authorList>
    </citation>
    <scope>NUCLEOTIDE SEQUENCE</scope>
</reference>
<dbReference type="PANTHER" id="PTHR19920:SF0">
    <property type="entry name" value="CYTOSOLIC IRON-SULFUR PROTEIN ASSEMBLY PROTEIN CIAO1-RELATED"/>
    <property type="match status" value="1"/>
</dbReference>
<dbReference type="InterPro" id="IPR001680">
    <property type="entry name" value="WD40_rpt"/>
</dbReference>
<dbReference type="PROSITE" id="PS50082">
    <property type="entry name" value="WD_REPEATS_2"/>
    <property type="match status" value="2"/>
</dbReference>
<name>A0A8S1RVD0_9CILI</name>
<accession>A0A8S1RVD0</accession>
<dbReference type="AlphaFoldDB" id="A0A8S1RVD0"/>
<keyword evidence="4" id="KW-1185">Reference proteome</keyword>
<dbReference type="Pfam" id="PF00400">
    <property type="entry name" value="WD40"/>
    <property type="match status" value="3"/>
</dbReference>
<feature type="repeat" description="WD" evidence="1">
    <location>
        <begin position="294"/>
        <end position="325"/>
    </location>
</feature>
<dbReference type="GO" id="GO:0016226">
    <property type="term" value="P:iron-sulfur cluster assembly"/>
    <property type="evidence" value="ECO:0007669"/>
    <property type="project" value="TreeGrafter"/>
</dbReference>
<dbReference type="FunFam" id="2.130.10.10:FF:001434">
    <property type="entry name" value="Uncharacterized protein"/>
    <property type="match status" value="1"/>
</dbReference>
<evidence type="ECO:0000256" key="1">
    <source>
        <dbReference type="PROSITE-ProRule" id="PRU00221"/>
    </source>
</evidence>
<feature type="repeat" description="WD" evidence="1">
    <location>
        <begin position="249"/>
        <end position="283"/>
    </location>
</feature>
<dbReference type="EMBL" id="CAJJDN010000522">
    <property type="protein sequence ID" value="CAD8131380.1"/>
    <property type="molecule type" value="Genomic_DNA"/>
</dbReference>
<dbReference type="GO" id="GO:0097361">
    <property type="term" value="C:cytosolic [4Fe-4S] assembly targeting complex"/>
    <property type="evidence" value="ECO:0007669"/>
    <property type="project" value="TreeGrafter"/>
</dbReference>
<dbReference type="PANTHER" id="PTHR19920">
    <property type="entry name" value="WD40 PROTEIN CIAO1"/>
    <property type="match status" value="1"/>
</dbReference>
<evidence type="ECO:0008006" key="5">
    <source>
        <dbReference type="Google" id="ProtNLM"/>
    </source>
</evidence>
<comment type="caution">
    <text evidence="3">The sequence shown here is derived from an EMBL/GenBank/DDBJ whole genome shotgun (WGS) entry which is preliminary data.</text>
</comment>
<sequence>MSNEKCQEHQEEIVAININEQTNQKRGLCTKCLINKYNNELIHVQDSIEKINQAKQQVKEERSIQLQINLQNINKLSETVQELKNFYIQQIDKINSTIKKWSQSIQNGESNFINKVKSKQSNDYQVFIKFIKEEENNMKLYQSTFQMDIYKQIQSLIETDLIKKCFNFLDKTQIIIKIIEQQDQKQQEFKSQQLNPFTYNLIQKNSIKQTEWCGAIAFNKDNSIVLVGCESKIKVFEFKQEQLKQTQLLKEHSKNVNTLNFMKKSSQFISGSEDSSIIIWSMNENNQWICKQKINGHSSYIYCLILNNNEDIIISGSADKKIKFWMEQNEWKCSQTITDHTSNVYGLSMNDQQNKVISCSGDKLILIIEQSSKDQKWNVVQNIKVEQFGNRICFMNDDVFTFQPVGKEYMHIYEINNTNKQYSKTKDIVLKSRYQDYNCLFPQQYIKQKCLLVNKNADNINLIRTNQNGHFITEQSIDFGTYNLFGSMSDNGDYLITWDEKSQEIQIRKYQEK</sequence>
<dbReference type="SMART" id="SM00320">
    <property type="entry name" value="WD40"/>
    <property type="match status" value="4"/>
</dbReference>
<gene>
    <name evidence="3" type="ORF">PSON_ATCC_30995.1.T5220001</name>
</gene>
<evidence type="ECO:0000313" key="4">
    <source>
        <dbReference type="Proteomes" id="UP000692954"/>
    </source>
</evidence>
<evidence type="ECO:0000313" key="3">
    <source>
        <dbReference type="EMBL" id="CAD8131380.1"/>
    </source>
</evidence>
<organism evidence="3 4">
    <name type="scientific">Paramecium sonneborni</name>
    <dbReference type="NCBI Taxonomy" id="65129"/>
    <lineage>
        <taxon>Eukaryota</taxon>
        <taxon>Sar</taxon>
        <taxon>Alveolata</taxon>
        <taxon>Ciliophora</taxon>
        <taxon>Intramacronucleata</taxon>
        <taxon>Oligohymenophorea</taxon>
        <taxon>Peniculida</taxon>
        <taxon>Parameciidae</taxon>
        <taxon>Paramecium</taxon>
    </lineage>
</organism>
<proteinExistence type="predicted"/>
<dbReference type="OrthoDB" id="283099at2759"/>